<dbReference type="PANTHER" id="PTHR46401">
    <property type="entry name" value="GLYCOSYLTRANSFERASE WBBK-RELATED"/>
    <property type="match status" value="1"/>
</dbReference>
<sequence>MARQLTLAFPGDLNTLTGGYLYDKRILAELQTLGWEVTPLSLDPRFPAVDANIKQQTADLLARTDSSHTLVIDGLALGALGQYAELIKNKRPFVALVHHPLALESGIDQQTAQELRRAEHEALSHAQSVIVTSQTTKQTLVERYEVVPTKITVVEPGIDRPDQPARAPVEAANPELPVKLLSVGAIVPRKGFDVLIKALGQLQHLNWQLAIVGDEHRAPDHTHQIKELINQLSLQNRVTLLGALSTEQLAQQYQAADVFVLTSRYEGYGMAYTEALAWGLPVVGTDGGACAQTLATIAAKVVPVDDIQAIKTTLELVISDRQTRAMMQMAACEHAMTLPTWEESGKRFAQALGNH</sequence>
<proteinExistence type="predicted"/>
<keyword evidence="5" id="KW-1185">Reference proteome</keyword>
<evidence type="ECO:0000256" key="1">
    <source>
        <dbReference type="ARBA" id="ARBA00022679"/>
    </source>
</evidence>
<keyword evidence="1" id="KW-0808">Transferase</keyword>
<dbReference type="Pfam" id="PF13439">
    <property type="entry name" value="Glyco_transf_4"/>
    <property type="match status" value="1"/>
</dbReference>
<evidence type="ECO:0000313" key="4">
    <source>
        <dbReference type="EMBL" id="UOD50789.1"/>
    </source>
</evidence>
<organism evidence="4 5">
    <name type="scientific">Orrella daihaiensis</name>
    <dbReference type="NCBI Taxonomy" id="2782176"/>
    <lineage>
        <taxon>Bacteria</taxon>
        <taxon>Pseudomonadati</taxon>
        <taxon>Pseudomonadota</taxon>
        <taxon>Betaproteobacteria</taxon>
        <taxon>Burkholderiales</taxon>
        <taxon>Alcaligenaceae</taxon>
        <taxon>Orrella</taxon>
    </lineage>
</organism>
<dbReference type="InterPro" id="IPR001296">
    <property type="entry name" value="Glyco_trans_1"/>
</dbReference>
<dbReference type="Proteomes" id="UP000831607">
    <property type="component" value="Chromosome"/>
</dbReference>
<feature type="domain" description="Glycosyltransferase subfamily 4-like N-terminal" evidence="3">
    <location>
        <begin position="51"/>
        <end position="159"/>
    </location>
</feature>
<protein>
    <submittedName>
        <fullName evidence="4">Glycosyltransferase family 4 protein</fullName>
    </submittedName>
</protein>
<dbReference type="EMBL" id="CP063982">
    <property type="protein sequence ID" value="UOD50789.1"/>
    <property type="molecule type" value="Genomic_DNA"/>
</dbReference>
<evidence type="ECO:0000259" key="3">
    <source>
        <dbReference type="Pfam" id="PF13439"/>
    </source>
</evidence>
<dbReference type="RefSeq" id="WP_243479200.1">
    <property type="nucleotide sequence ID" value="NZ_CP063982.1"/>
</dbReference>
<gene>
    <name evidence="4" type="ORF">DHf2319_02345</name>
</gene>
<dbReference type="SUPFAM" id="SSF53756">
    <property type="entry name" value="UDP-Glycosyltransferase/glycogen phosphorylase"/>
    <property type="match status" value="1"/>
</dbReference>
<name>A0ABY4AKH7_9BURK</name>
<dbReference type="PANTHER" id="PTHR46401:SF2">
    <property type="entry name" value="GLYCOSYLTRANSFERASE WBBK-RELATED"/>
    <property type="match status" value="1"/>
</dbReference>
<dbReference type="Pfam" id="PF00534">
    <property type="entry name" value="Glycos_transf_1"/>
    <property type="match status" value="1"/>
</dbReference>
<evidence type="ECO:0000313" key="5">
    <source>
        <dbReference type="Proteomes" id="UP000831607"/>
    </source>
</evidence>
<feature type="domain" description="Glycosyl transferase family 1" evidence="2">
    <location>
        <begin position="174"/>
        <end position="331"/>
    </location>
</feature>
<evidence type="ECO:0000259" key="2">
    <source>
        <dbReference type="Pfam" id="PF00534"/>
    </source>
</evidence>
<dbReference type="CDD" id="cd03801">
    <property type="entry name" value="GT4_PimA-like"/>
    <property type="match status" value="1"/>
</dbReference>
<accession>A0ABY4AKH7</accession>
<dbReference type="Gene3D" id="3.40.50.2000">
    <property type="entry name" value="Glycogen Phosphorylase B"/>
    <property type="match status" value="2"/>
</dbReference>
<dbReference type="InterPro" id="IPR028098">
    <property type="entry name" value="Glyco_trans_4-like_N"/>
</dbReference>
<reference evidence="4 5" key="1">
    <citation type="submission" date="2020-11" db="EMBL/GenBank/DDBJ databases">
        <title>Algicoccus daihaiensis sp.nov., isolated from Daihai Lake in Inner Mongolia.</title>
        <authorList>
            <person name="Kai J."/>
        </authorList>
    </citation>
    <scope>NUCLEOTIDE SEQUENCE [LARGE SCALE GENOMIC DNA]</scope>
    <source>
        <strain evidence="5">f23</strain>
    </source>
</reference>